<keyword evidence="9" id="KW-1133">Transmembrane helix</keyword>
<dbReference type="UniPathway" id="UPA00378"/>
<comment type="similarity">
    <text evidence="3 16">Belongs to the glycosyltransferase 13 family.</text>
</comment>
<reference evidence="17" key="1">
    <citation type="submission" date="2021-01" db="EMBL/GenBank/DDBJ databases">
        <authorList>
            <person name="Corre E."/>
            <person name="Pelletier E."/>
            <person name="Niang G."/>
            <person name="Scheremetjew M."/>
            <person name="Finn R."/>
            <person name="Kale V."/>
            <person name="Holt S."/>
            <person name="Cochrane G."/>
            <person name="Meng A."/>
            <person name="Brown T."/>
            <person name="Cohen L."/>
        </authorList>
    </citation>
    <scope>NUCLEOTIDE SEQUENCE</scope>
    <source>
        <strain evidence="17">SAG 11-49</strain>
    </source>
</reference>
<dbReference type="InterPro" id="IPR052261">
    <property type="entry name" value="Glycosyltransferase_13"/>
</dbReference>
<comment type="cofactor">
    <cofactor evidence="16">
        <name>Mn(2+)</name>
        <dbReference type="ChEBI" id="CHEBI:29035"/>
    </cofactor>
    <text evidence="16">The cofactor is mostly bound to the substrate.</text>
</comment>
<dbReference type="AlphaFoldDB" id="A0A7S0N7F4"/>
<dbReference type="Gene3D" id="3.90.550.10">
    <property type="entry name" value="Spore Coat Polysaccharide Biosynthesis Protein SpsA, Chain A"/>
    <property type="match status" value="1"/>
</dbReference>
<dbReference type="GO" id="GO:0000139">
    <property type="term" value="C:Golgi membrane"/>
    <property type="evidence" value="ECO:0007669"/>
    <property type="project" value="UniProtKB-SubCell"/>
</dbReference>
<dbReference type="SUPFAM" id="SSF53448">
    <property type="entry name" value="Nucleotide-diphospho-sugar transferases"/>
    <property type="match status" value="1"/>
</dbReference>
<keyword evidence="11" id="KW-0472">Membrane</keyword>
<proteinExistence type="inferred from homology"/>
<keyword evidence="8 16" id="KW-0735">Signal-anchor</keyword>
<evidence type="ECO:0000256" key="8">
    <source>
        <dbReference type="ARBA" id="ARBA00022968"/>
    </source>
</evidence>
<keyword evidence="10 16" id="KW-0333">Golgi apparatus</keyword>
<evidence type="ECO:0000256" key="15">
    <source>
        <dbReference type="ARBA" id="ARBA00049421"/>
    </source>
</evidence>
<dbReference type="PANTHER" id="PTHR10468">
    <property type="entry name" value="PROTEIN O-LINKED-MANNOSE BETA-1,2-N-ACETYLGLUCOSAMINYLTRANSFERASE 1/ALPHA-1,3-MANNOSYL-GLYCOPROTEIN 2-BETA-N-ACETYLGLUCOSAMINYLTRANSFERASE"/>
    <property type="match status" value="1"/>
</dbReference>
<evidence type="ECO:0000256" key="4">
    <source>
        <dbReference type="ARBA" id="ARBA00022676"/>
    </source>
</evidence>
<evidence type="ECO:0000256" key="13">
    <source>
        <dbReference type="ARBA" id="ARBA00038949"/>
    </source>
</evidence>
<evidence type="ECO:0000256" key="9">
    <source>
        <dbReference type="ARBA" id="ARBA00022989"/>
    </source>
</evidence>
<comment type="subcellular location">
    <subcellularLocation>
        <location evidence="1 16">Golgi apparatus membrane</location>
        <topology evidence="1 16">Single-pass type II membrane protein</topology>
    </subcellularLocation>
</comment>
<comment type="catalytic activity">
    <reaction evidence="15 16">
        <text>N(4)-(alpha-D-Man-(1-&gt;3)-[alpha-D-Man-(1-&gt;3)-[alpha-D-Man-(1-&gt;6)]-alpha-D-Man-(1-&gt;6)]-beta-D-Man-(1-&gt;4)-beta-D-GlcNAc-(1-&gt;4)-beta-D-GlcNAc)-L-asparaginyl-[protein] (N-glucan mannose isomer 5A1,2) + UDP-N-acetyl-alpha-D-glucosamine = N(4)-{beta-D-GlcNAc-(1-&gt;2)-alpha-D-Man-(1-&gt;3)-[alpha-D-Man-(1-&gt;3)-[alpha-D-Man-(1-&gt;6)]-alpha-D-Man-(1-&gt;6)]-beta-D-Man-(1-&gt;4)-beta-D-GlcNAc-(1-&gt;4)-beta-D-GlcNAc}-L-asparaginyl-[protein] + UDP + H(+)</text>
        <dbReference type="Rhea" id="RHEA:11456"/>
        <dbReference type="Rhea" id="RHEA-COMP:14367"/>
        <dbReference type="Rhea" id="RHEA-COMP:14368"/>
        <dbReference type="ChEBI" id="CHEBI:15378"/>
        <dbReference type="ChEBI" id="CHEBI:57705"/>
        <dbReference type="ChEBI" id="CHEBI:58223"/>
        <dbReference type="ChEBI" id="CHEBI:59087"/>
        <dbReference type="ChEBI" id="CHEBI:60625"/>
        <dbReference type="EC" id="2.4.1.101"/>
    </reaction>
</comment>
<comment type="function">
    <text evidence="16">Initiates complex N-linked carbohydrate formation. Essential for the conversion of high-mannose to hybrid and complex N-glycans.</text>
</comment>
<evidence type="ECO:0000256" key="5">
    <source>
        <dbReference type="ARBA" id="ARBA00022679"/>
    </source>
</evidence>
<dbReference type="EMBL" id="HBFB01000524">
    <property type="protein sequence ID" value="CAD8662374.1"/>
    <property type="molecule type" value="Transcribed_RNA"/>
</dbReference>
<accession>A0A7S0N7F4</accession>
<keyword evidence="12 16" id="KW-0464">Manganese</keyword>
<evidence type="ECO:0000256" key="14">
    <source>
        <dbReference type="ARBA" id="ARBA00041712"/>
    </source>
</evidence>
<evidence type="ECO:0000256" key="3">
    <source>
        <dbReference type="ARBA" id="ARBA00006492"/>
    </source>
</evidence>
<dbReference type="PANTHER" id="PTHR10468:SF0">
    <property type="entry name" value="ALPHA-1,3-MANNOSYL-GLYCOPROTEIN 2-BETA-N-ACETYLGLUCOSAMINYLTRANSFERASE"/>
    <property type="match status" value="1"/>
</dbReference>
<keyword evidence="7 16" id="KW-0479">Metal-binding</keyword>
<dbReference type="GO" id="GO:0003827">
    <property type="term" value="F:alpha-1,3-mannosylglycoprotein 2-beta-N-acetylglucosaminyltransferase activity"/>
    <property type="evidence" value="ECO:0007669"/>
    <property type="project" value="UniProtKB-UniRule"/>
</dbReference>
<dbReference type="InterPro" id="IPR004139">
    <property type="entry name" value="Glyco_trans_13"/>
</dbReference>
<evidence type="ECO:0000256" key="7">
    <source>
        <dbReference type="ARBA" id="ARBA00022723"/>
    </source>
</evidence>
<evidence type="ECO:0000256" key="1">
    <source>
        <dbReference type="ARBA" id="ARBA00004323"/>
    </source>
</evidence>
<protein>
    <recommendedName>
        <fullName evidence="13 16">Alpha-1,3-mannosyl-glycoprotein 2-beta-N-acetylglucosaminyltransferase</fullName>
        <shortName evidence="16">GNT-I</shortName>
        <shortName evidence="16">GlcNAc-T I</shortName>
        <ecNumber evidence="13 16">2.4.1.101</ecNumber>
    </recommendedName>
    <alternativeName>
        <fullName evidence="14 16">N-glycosyl-oligosaccharide-glycoprotein N-acetylglucosaminyltransferase I</fullName>
    </alternativeName>
</protein>
<sequence length="170" mass="18918">MTNDTGLELVGGWPGIYWDDWMRGPEVRKGRQCVFPEVSRTFTFGAQGTSGGQFYKDHLIHMALNRHLIDWEAEDISYLQTDKYDKALAARVNAATTITPDQIPGMPHGKDARVTYADEKAFEKIAKDRLKGIMQDARGGVQRASYKGVVQVKHNGAVLFLVPASYTGTL</sequence>
<evidence type="ECO:0000256" key="2">
    <source>
        <dbReference type="ARBA" id="ARBA00004922"/>
    </source>
</evidence>
<evidence type="ECO:0000256" key="6">
    <source>
        <dbReference type="ARBA" id="ARBA00022692"/>
    </source>
</evidence>
<dbReference type="InterPro" id="IPR029044">
    <property type="entry name" value="Nucleotide-diphossugar_trans"/>
</dbReference>
<comment type="pathway">
    <text evidence="2 16">Protein modification; protein glycosylation.</text>
</comment>
<dbReference type="Pfam" id="PF03071">
    <property type="entry name" value="GNT-I"/>
    <property type="match status" value="1"/>
</dbReference>
<dbReference type="Gene3D" id="3.10.180.20">
    <property type="entry name" value="N-Acetylglucosaminyltransferase I, Domain 2"/>
    <property type="match status" value="1"/>
</dbReference>
<dbReference type="EC" id="2.4.1.101" evidence="13 16"/>
<keyword evidence="6" id="KW-0812">Transmembrane</keyword>
<name>A0A7S0N7F4_9CHLO</name>
<evidence type="ECO:0000256" key="10">
    <source>
        <dbReference type="ARBA" id="ARBA00023034"/>
    </source>
</evidence>
<evidence type="ECO:0000256" key="12">
    <source>
        <dbReference type="ARBA" id="ARBA00023211"/>
    </source>
</evidence>
<dbReference type="GO" id="GO:0030145">
    <property type="term" value="F:manganese ion binding"/>
    <property type="evidence" value="ECO:0007669"/>
    <property type="project" value="UniProtKB-UniRule"/>
</dbReference>
<evidence type="ECO:0000256" key="11">
    <source>
        <dbReference type="ARBA" id="ARBA00023136"/>
    </source>
</evidence>
<gene>
    <name evidence="17" type="ORF">CLEI1391_LOCUS267</name>
</gene>
<keyword evidence="4 16" id="KW-0328">Glycosyltransferase</keyword>
<keyword evidence="5" id="KW-0808">Transferase</keyword>
<organism evidence="17">
    <name type="scientific">Chlamydomonas leiostraca</name>
    <dbReference type="NCBI Taxonomy" id="1034604"/>
    <lineage>
        <taxon>Eukaryota</taxon>
        <taxon>Viridiplantae</taxon>
        <taxon>Chlorophyta</taxon>
        <taxon>core chlorophytes</taxon>
        <taxon>Chlorophyceae</taxon>
        <taxon>CS clade</taxon>
        <taxon>Chlamydomonadales</taxon>
        <taxon>Chlamydomonadaceae</taxon>
        <taxon>Chlamydomonas</taxon>
    </lineage>
</organism>
<evidence type="ECO:0000256" key="16">
    <source>
        <dbReference type="RuleBase" id="RU368119"/>
    </source>
</evidence>
<evidence type="ECO:0000313" key="17">
    <source>
        <dbReference type="EMBL" id="CAD8662374.1"/>
    </source>
</evidence>